<evidence type="ECO:0000313" key="3">
    <source>
        <dbReference type="Proteomes" id="UP000264002"/>
    </source>
</evidence>
<reference evidence="3" key="1">
    <citation type="submission" date="2018-08" db="EMBL/GenBank/DDBJ databases">
        <authorList>
            <person name="Grouzdev D.S."/>
            <person name="Krutkina M.S."/>
        </authorList>
    </citation>
    <scope>NUCLEOTIDE SEQUENCE [LARGE SCALE GENOMIC DNA]</scope>
    <source>
        <strain evidence="3">4-11</strain>
    </source>
</reference>
<evidence type="ECO:0000256" key="1">
    <source>
        <dbReference type="ARBA" id="ARBA00022801"/>
    </source>
</evidence>
<accession>A0A372MG91</accession>
<dbReference type="Pfam" id="PF07470">
    <property type="entry name" value="Glyco_hydro_88"/>
    <property type="match status" value="1"/>
</dbReference>
<name>A0A372MG91_9SPIR</name>
<evidence type="ECO:0000313" key="2">
    <source>
        <dbReference type="EMBL" id="RFU94795.1"/>
    </source>
</evidence>
<dbReference type="InterPro" id="IPR008928">
    <property type="entry name" value="6-hairpin_glycosidase_sf"/>
</dbReference>
<comment type="caution">
    <text evidence="2">The sequence shown here is derived from an EMBL/GenBank/DDBJ whole genome shotgun (WGS) entry which is preliminary data.</text>
</comment>
<dbReference type="Gene3D" id="1.50.10.10">
    <property type="match status" value="1"/>
</dbReference>
<dbReference type="InterPro" id="IPR052043">
    <property type="entry name" value="PolySaccharide_Degr_Enz"/>
</dbReference>
<dbReference type="Proteomes" id="UP000264002">
    <property type="component" value="Unassembled WGS sequence"/>
</dbReference>
<dbReference type="InterPro" id="IPR010905">
    <property type="entry name" value="Glyco_hydro_88"/>
</dbReference>
<reference evidence="2 3" key="2">
    <citation type="submission" date="2018-09" db="EMBL/GenBank/DDBJ databases">
        <title>Genome of Sphaerochaeta halotolerans strain 4-11.</title>
        <authorList>
            <person name="Nazina T.N."/>
            <person name="Sokolova D.S."/>
        </authorList>
    </citation>
    <scope>NUCLEOTIDE SEQUENCE [LARGE SCALE GENOMIC DNA]</scope>
    <source>
        <strain evidence="2 3">4-11</strain>
    </source>
</reference>
<organism evidence="2 3">
    <name type="scientific">Sphaerochaeta halotolerans</name>
    <dbReference type="NCBI Taxonomy" id="2293840"/>
    <lineage>
        <taxon>Bacteria</taxon>
        <taxon>Pseudomonadati</taxon>
        <taxon>Spirochaetota</taxon>
        <taxon>Spirochaetia</taxon>
        <taxon>Spirochaetales</taxon>
        <taxon>Sphaerochaetaceae</taxon>
        <taxon>Sphaerochaeta</taxon>
    </lineage>
</organism>
<dbReference type="SUPFAM" id="SSF48208">
    <property type="entry name" value="Six-hairpin glycosidases"/>
    <property type="match status" value="1"/>
</dbReference>
<dbReference type="AlphaFoldDB" id="A0A372MG91"/>
<dbReference type="PANTHER" id="PTHR33886:SF8">
    <property type="entry name" value="UNSATURATED RHAMNOGALACTURONAN HYDROLASE (EUROFUNG)"/>
    <property type="match status" value="1"/>
</dbReference>
<dbReference type="GO" id="GO:0005975">
    <property type="term" value="P:carbohydrate metabolic process"/>
    <property type="evidence" value="ECO:0007669"/>
    <property type="project" value="InterPro"/>
</dbReference>
<sequence>MKNVSSTDAAKAIVERYLASHERGQYTWRPFVKRGIYRREDYRYHADLQGLLPSAPLGSYSYIWGVYPSTGETTLRFALIPYGPVKVYVNGALVGESDIFSERYRSKQILELPMRKGLNDLVLLCENTSGGFGCEFGTWVGKLDYYFLMPALYSEMEGLCYSAPQETLLESLSLDSLYSLSWFPERPDLHEGEVKLSSVFPDAKEGQCAVLATSFTLKENRWCTFQSNARLFLDDLPVEGSLELQSGRHTLLLHARIEEMVSLVVRDAKTNDTIAVSNPVLPESCPYRFLIAGPFDSRPDAFTLQYTKPFPTADGEDFWHLEGKNTYLRMYNDNPLFGHWNYPLGVTLYGLAETERMLSSSDPSLAYRIAEYLENHIQASLDSYPYAMWDKEHLGGSTAVHHLMTSLDSLDDCGSFASTVLEVGKDHELHGFEEIIEVVHTYISKIQPRLSDGTFFRTGLMHEFHENTMWVDDLYMSVPFLIRYSIYANDNSSLEDAINQFFGFAKYLYMEDEQLMSHVYDFERNIATGIPWGRGNGWALFSLSELLMVLPENHPKRKKLITFFRSLSEGFLRHQDEEGMFHQVLDMHSSYQESSCTAMAACAFSRGVRHQWYENPEPYREGCVKACDGLKKKAIDGDGHVHGVCRGSEFSCSRRYYAEQLLPRLDDTHGIGIILLALCEGEKLD</sequence>
<dbReference type="GO" id="GO:0016787">
    <property type="term" value="F:hydrolase activity"/>
    <property type="evidence" value="ECO:0007669"/>
    <property type="project" value="UniProtKB-KW"/>
</dbReference>
<keyword evidence="3" id="KW-1185">Reference proteome</keyword>
<dbReference type="InterPro" id="IPR012341">
    <property type="entry name" value="6hp_glycosidase-like_sf"/>
</dbReference>
<proteinExistence type="predicted"/>
<keyword evidence="1" id="KW-0378">Hydrolase</keyword>
<protein>
    <recommendedName>
        <fullName evidence="4">Glycosyl hydrolase</fullName>
    </recommendedName>
</protein>
<evidence type="ECO:0008006" key="4">
    <source>
        <dbReference type="Google" id="ProtNLM"/>
    </source>
</evidence>
<dbReference type="EMBL" id="QUWK01000007">
    <property type="protein sequence ID" value="RFU94795.1"/>
    <property type="molecule type" value="Genomic_DNA"/>
</dbReference>
<dbReference type="PANTHER" id="PTHR33886">
    <property type="entry name" value="UNSATURATED RHAMNOGALACTURONAN HYDROLASE (EUROFUNG)"/>
    <property type="match status" value="1"/>
</dbReference>
<gene>
    <name evidence="2" type="ORF">DYP60_08050</name>
</gene>
<dbReference type="RefSeq" id="WP_117330491.1">
    <property type="nucleotide sequence ID" value="NZ_QUWK01000007.1"/>
</dbReference>